<dbReference type="Proteomes" id="UP000027222">
    <property type="component" value="Unassembled WGS sequence"/>
</dbReference>
<reference evidence="2" key="1">
    <citation type="journal article" date="2014" name="Proc. Natl. Acad. Sci. U.S.A.">
        <title>Extensive sampling of basidiomycete genomes demonstrates inadequacy of the white-rot/brown-rot paradigm for wood decay fungi.</title>
        <authorList>
            <person name="Riley R."/>
            <person name="Salamov A.A."/>
            <person name="Brown D.W."/>
            <person name="Nagy L.G."/>
            <person name="Floudas D."/>
            <person name="Held B.W."/>
            <person name="Levasseur A."/>
            <person name="Lombard V."/>
            <person name="Morin E."/>
            <person name="Otillar R."/>
            <person name="Lindquist E.A."/>
            <person name="Sun H."/>
            <person name="LaButti K.M."/>
            <person name="Schmutz J."/>
            <person name="Jabbour D."/>
            <person name="Luo H."/>
            <person name="Baker S.E."/>
            <person name="Pisabarro A.G."/>
            <person name="Walton J.D."/>
            <person name="Blanchette R.A."/>
            <person name="Henrissat B."/>
            <person name="Martin F."/>
            <person name="Cullen D."/>
            <person name="Hibbett D.S."/>
            <person name="Grigoriev I.V."/>
        </authorList>
    </citation>
    <scope>NUCLEOTIDE SEQUENCE [LARGE SCALE GENOMIC DNA]</scope>
    <source>
        <strain evidence="2">CBS 339.88</strain>
    </source>
</reference>
<sequence>MSSVKTNNFASTRADDLENLNSFQIDQERRPELDRGLLSHFLQDITLLLTGVSFRLEKLKDRPDSKRIVYTAVLMLDLGFSLANDLR</sequence>
<accession>A0A067SXB0</accession>
<dbReference type="EMBL" id="KL142389">
    <property type="protein sequence ID" value="KDR72329.1"/>
    <property type="molecule type" value="Genomic_DNA"/>
</dbReference>
<proteinExistence type="predicted"/>
<dbReference type="AlphaFoldDB" id="A0A067SXB0"/>
<gene>
    <name evidence="1" type="ORF">GALMADRAFT_253149</name>
</gene>
<evidence type="ECO:0000313" key="2">
    <source>
        <dbReference type="Proteomes" id="UP000027222"/>
    </source>
</evidence>
<organism evidence="1 2">
    <name type="scientific">Galerina marginata (strain CBS 339.88)</name>
    <dbReference type="NCBI Taxonomy" id="685588"/>
    <lineage>
        <taxon>Eukaryota</taxon>
        <taxon>Fungi</taxon>
        <taxon>Dikarya</taxon>
        <taxon>Basidiomycota</taxon>
        <taxon>Agaricomycotina</taxon>
        <taxon>Agaricomycetes</taxon>
        <taxon>Agaricomycetidae</taxon>
        <taxon>Agaricales</taxon>
        <taxon>Agaricineae</taxon>
        <taxon>Strophariaceae</taxon>
        <taxon>Galerina</taxon>
    </lineage>
</organism>
<dbReference type="HOGENOM" id="CLU_2483523_0_0_1"/>
<keyword evidence="2" id="KW-1185">Reference proteome</keyword>
<protein>
    <submittedName>
        <fullName evidence="1">Uncharacterized protein</fullName>
    </submittedName>
</protein>
<name>A0A067SXB0_GALM3</name>
<evidence type="ECO:0000313" key="1">
    <source>
        <dbReference type="EMBL" id="KDR72329.1"/>
    </source>
</evidence>